<dbReference type="FunFam" id="3.40.50.300:FF:000006">
    <property type="entry name" value="DNA-binding transcriptional regulator NtrC"/>
    <property type="match status" value="1"/>
</dbReference>
<dbReference type="InterPro" id="IPR025662">
    <property type="entry name" value="Sigma_54_int_dom_ATP-bd_1"/>
</dbReference>
<dbReference type="Pfam" id="PF00158">
    <property type="entry name" value="Sigma54_activat"/>
    <property type="match status" value="1"/>
</dbReference>
<dbReference type="AlphaFoldDB" id="X1DDA1"/>
<dbReference type="InterPro" id="IPR025943">
    <property type="entry name" value="Sigma_54_int_dom_ATP-bd_2"/>
</dbReference>
<gene>
    <name evidence="5" type="ORF">S01H4_46856</name>
</gene>
<dbReference type="InterPro" id="IPR001789">
    <property type="entry name" value="Sig_transdc_resp-reg_receiver"/>
</dbReference>
<dbReference type="Gene3D" id="3.40.50.300">
    <property type="entry name" value="P-loop containing nucleotide triphosphate hydrolases"/>
    <property type="match status" value="1"/>
</dbReference>
<name>X1DDA1_9ZZZZ</name>
<dbReference type="PROSITE" id="PS50045">
    <property type="entry name" value="SIGMA54_INTERACT_4"/>
    <property type="match status" value="1"/>
</dbReference>
<dbReference type="GO" id="GO:0005524">
    <property type="term" value="F:ATP binding"/>
    <property type="evidence" value="ECO:0007669"/>
    <property type="project" value="UniProtKB-KW"/>
</dbReference>
<dbReference type="PROSITE" id="PS50110">
    <property type="entry name" value="RESPONSE_REGULATORY"/>
    <property type="match status" value="1"/>
</dbReference>
<protein>
    <recommendedName>
        <fullName evidence="6">Sigma-54-dependent Fis family transcriptional regulator</fullName>
    </recommendedName>
</protein>
<dbReference type="GO" id="GO:0000160">
    <property type="term" value="P:phosphorelay signal transduction system"/>
    <property type="evidence" value="ECO:0007669"/>
    <property type="project" value="InterPro"/>
</dbReference>
<dbReference type="InterPro" id="IPR002078">
    <property type="entry name" value="Sigma_54_int"/>
</dbReference>
<accession>X1DDA1</accession>
<dbReference type="InterPro" id="IPR003593">
    <property type="entry name" value="AAA+_ATPase"/>
</dbReference>
<dbReference type="InterPro" id="IPR027417">
    <property type="entry name" value="P-loop_NTPase"/>
</dbReference>
<proteinExistence type="predicted"/>
<keyword evidence="2" id="KW-0067">ATP-binding</keyword>
<evidence type="ECO:0000259" key="3">
    <source>
        <dbReference type="PROSITE" id="PS50045"/>
    </source>
</evidence>
<evidence type="ECO:0000313" key="5">
    <source>
        <dbReference type="EMBL" id="GAG94401.1"/>
    </source>
</evidence>
<sequence>DCGEGAIEEFDRKSFDLVLLDLKMPGMKGIETLSRLKELDPGVTILIMTGYPSIETTVKAIKLGAYDYITKPFTPDVLRIAINRALERKILVSENQQLRQQLKAKNEADIIIGQSKAMRNIYELVRRTAPTDSTVLVTGESGTGKELVARAIHDYSLREEREFVTVDCSALVETLLESELFGHVKGSFTGAIQAKYGSFELANGGTFFFDEIGNLSLDIQAKLLRVIQEKEVKPVGGERTIKVDVRIIAATNQDIKQAIAKKTFRDDLYYRLNVVPIHI</sequence>
<dbReference type="SUPFAM" id="SSF52172">
    <property type="entry name" value="CheY-like"/>
    <property type="match status" value="1"/>
</dbReference>
<dbReference type="EMBL" id="BART01026231">
    <property type="protein sequence ID" value="GAG94401.1"/>
    <property type="molecule type" value="Genomic_DNA"/>
</dbReference>
<dbReference type="Gene3D" id="3.40.50.2300">
    <property type="match status" value="1"/>
</dbReference>
<feature type="non-terminal residue" evidence="5">
    <location>
        <position position="1"/>
    </location>
</feature>
<dbReference type="PROSITE" id="PS00675">
    <property type="entry name" value="SIGMA54_INTERACT_1"/>
    <property type="match status" value="1"/>
</dbReference>
<dbReference type="SUPFAM" id="SSF52540">
    <property type="entry name" value="P-loop containing nucleoside triphosphate hydrolases"/>
    <property type="match status" value="1"/>
</dbReference>
<organism evidence="5">
    <name type="scientific">marine sediment metagenome</name>
    <dbReference type="NCBI Taxonomy" id="412755"/>
    <lineage>
        <taxon>unclassified sequences</taxon>
        <taxon>metagenomes</taxon>
        <taxon>ecological metagenomes</taxon>
    </lineage>
</organism>
<evidence type="ECO:0000259" key="4">
    <source>
        <dbReference type="PROSITE" id="PS50110"/>
    </source>
</evidence>
<feature type="domain" description="Response regulatory" evidence="4">
    <location>
        <begin position="1"/>
        <end position="86"/>
    </location>
</feature>
<reference evidence="5" key="1">
    <citation type="journal article" date="2014" name="Front. Microbiol.">
        <title>High frequency of phylogenetically diverse reductive dehalogenase-homologous genes in deep subseafloor sedimentary metagenomes.</title>
        <authorList>
            <person name="Kawai M."/>
            <person name="Futagami T."/>
            <person name="Toyoda A."/>
            <person name="Takaki Y."/>
            <person name="Nishi S."/>
            <person name="Hori S."/>
            <person name="Arai W."/>
            <person name="Tsubouchi T."/>
            <person name="Morono Y."/>
            <person name="Uchiyama I."/>
            <person name="Ito T."/>
            <person name="Fujiyama A."/>
            <person name="Inagaki F."/>
            <person name="Takami H."/>
        </authorList>
    </citation>
    <scope>NUCLEOTIDE SEQUENCE</scope>
    <source>
        <strain evidence="5">Expedition CK06-06</strain>
    </source>
</reference>
<evidence type="ECO:0000256" key="1">
    <source>
        <dbReference type="ARBA" id="ARBA00022741"/>
    </source>
</evidence>
<dbReference type="PROSITE" id="PS00676">
    <property type="entry name" value="SIGMA54_INTERACT_2"/>
    <property type="match status" value="1"/>
</dbReference>
<feature type="non-terminal residue" evidence="5">
    <location>
        <position position="279"/>
    </location>
</feature>
<dbReference type="PANTHER" id="PTHR32071">
    <property type="entry name" value="TRANSCRIPTIONAL REGULATORY PROTEIN"/>
    <property type="match status" value="1"/>
</dbReference>
<dbReference type="InterPro" id="IPR011006">
    <property type="entry name" value="CheY-like_superfamily"/>
</dbReference>
<dbReference type="SMART" id="SM00448">
    <property type="entry name" value="REC"/>
    <property type="match status" value="1"/>
</dbReference>
<keyword evidence="1" id="KW-0547">Nucleotide-binding</keyword>
<dbReference type="SMART" id="SM00382">
    <property type="entry name" value="AAA"/>
    <property type="match status" value="1"/>
</dbReference>
<dbReference type="CDD" id="cd00009">
    <property type="entry name" value="AAA"/>
    <property type="match status" value="1"/>
</dbReference>
<evidence type="ECO:0000256" key="2">
    <source>
        <dbReference type="ARBA" id="ARBA00022840"/>
    </source>
</evidence>
<evidence type="ECO:0008006" key="6">
    <source>
        <dbReference type="Google" id="ProtNLM"/>
    </source>
</evidence>
<dbReference type="GO" id="GO:0006355">
    <property type="term" value="P:regulation of DNA-templated transcription"/>
    <property type="evidence" value="ECO:0007669"/>
    <property type="project" value="InterPro"/>
</dbReference>
<feature type="domain" description="Sigma-54 factor interaction" evidence="3">
    <location>
        <begin position="111"/>
        <end position="279"/>
    </location>
</feature>
<dbReference type="PANTHER" id="PTHR32071:SF113">
    <property type="entry name" value="ALGINATE BIOSYNTHESIS TRANSCRIPTIONAL REGULATORY PROTEIN ALGB"/>
    <property type="match status" value="1"/>
</dbReference>
<dbReference type="Pfam" id="PF00072">
    <property type="entry name" value="Response_reg"/>
    <property type="match status" value="1"/>
</dbReference>
<comment type="caution">
    <text evidence="5">The sequence shown here is derived from an EMBL/GenBank/DDBJ whole genome shotgun (WGS) entry which is preliminary data.</text>
</comment>